<evidence type="ECO:0000313" key="2">
    <source>
        <dbReference type="EMBL" id="MFC4634753.1"/>
    </source>
</evidence>
<feature type="signal peptide" evidence="1">
    <location>
        <begin position="1"/>
        <end position="22"/>
    </location>
</feature>
<dbReference type="CDD" id="cd19608">
    <property type="entry name" value="GH113_mannanase-like"/>
    <property type="match status" value="1"/>
</dbReference>
<dbReference type="GO" id="GO:0016787">
    <property type="term" value="F:hydrolase activity"/>
    <property type="evidence" value="ECO:0007669"/>
    <property type="project" value="UniProtKB-KW"/>
</dbReference>
<dbReference type="InterPro" id="IPR055151">
    <property type="entry name" value="GH113"/>
</dbReference>
<keyword evidence="3" id="KW-1185">Reference proteome</keyword>
<proteinExistence type="predicted"/>
<accession>A0ABV9HY32</accession>
<dbReference type="Pfam" id="PF22612">
    <property type="entry name" value="GH113"/>
    <property type="match status" value="1"/>
</dbReference>
<feature type="chain" id="PRO_5047539614" evidence="1">
    <location>
        <begin position="23"/>
        <end position="334"/>
    </location>
</feature>
<protein>
    <submittedName>
        <fullName evidence="2">Glycoside hydrolase</fullName>
    </submittedName>
</protein>
<dbReference type="EMBL" id="JBHSFV010000007">
    <property type="protein sequence ID" value="MFC4634753.1"/>
    <property type="molecule type" value="Genomic_DNA"/>
</dbReference>
<dbReference type="Gene3D" id="3.20.20.80">
    <property type="entry name" value="Glycosidases"/>
    <property type="match status" value="1"/>
</dbReference>
<comment type="caution">
    <text evidence="2">The sequence shown here is derived from an EMBL/GenBank/DDBJ whole genome shotgun (WGS) entry which is preliminary data.</text>
</comment>
<dbReference type="Proteomes" id="UP001596043">
    <property type="component" value="Unassembled WGS sequence"/>
</dbReference>
<gene>
    <name evidence="2" type="ORF">ACFO3O_12595</name>
</gene>
<keyword evidence="2" id="KW-0378">Hydrolase</keyword>
<organism evidence="2 3">
    <name type="scientific">Dokdonia ponticola</name>
    <dbReference type="NCBI Taxonomy" id="2041041"/>
    <lineage>
        <taxon>Bacteria</taxon>
        <taxon>Pseudomonadati</taxon>
        <taxon>Bacteroidota</taxon>
        <taxon>Flavobacteriia</taxon>
        <taxon>Flavobacteriales</taxon>
        <taxon>Flavobacteriaceae</taxon>
        <taxon>Dokdonia</taxon>
    </lineage>
</organism>
<evidence type="ECO:0000313" key="3">
    <source>
        <dbReference type="Proteomes" id="UP001596043"/>
    </source>
</evidence>
<dbReference type="RefSeq" id="WP_379979316.1">
    <property type="nucleotide sequence ID" value="NZ_JBHSFV010000007.1"/>
</dbReference>
<sequence>MCPHLRFLVLFVFVVKASFVNAQKINGISFVASRDKVTQENVSPVVQLGANYAAVMPFGFIRSVDSPTVVYNTDRQWYGERLEGAKSYIELLQANDIKILLKPQLWIWRGEYTGYLTMETEENWKILEASYTAFILEYAKLAQETNTDIFSIGTELEQFVVNRPGYWKSLIKKIKTIYKGKLTYASNWDEYKRVPFWDQLDYVGVDAYFPLSEMQTPTIESVIDGWRWWKGELATFSKTHNKKILFTEWGYRSVDFSAKEPWTTDRTITNVNLEAQANTTKATFEALWNEDWFAGGFIWKWFINHSESGGSDNNRFTPQNKPAEAIIKTYYTKK</sequence>
<keyword evidence="1" id="KW-0732">Signal</keyword>
<name>A0ABV9HY32_9FLAO</name>
<reference evidence="3" key="1">
    <citation type="journal article" date="2019" name="Int. J. Syst. Evol. Microbiol.">
        <title>The Global Catalogue of Microorganisms (GCM) 10K type strain sequencing project: providing services to taxonomists for standard genome sequencing and annotation.</title>
        <authorList>
            <consortium name="The Broad Institute Genomics Platform"/>
            <consortium name="The Broad Institute Genome Sequencing Center for Infectious Disease"/>
            <person name="Wu L."/>
            <person name="Ma J."/>
        </authorList>
    </citation>
    <scope>NUCLEOTIDE SEQUENCE [LARGE SCALE GENOMIC DNA]</scope>
    <source>
        <strain evidence="3">YJ-61-S</strain>
    </source>
</reference>
<evidence type="ECO:0000256" key="1">
    <source>
        <dbReference type="SAM" id="SignalP"/>
    </source>
</evidence>
<dbReference type="SUPFAM" id="SSF51445">
    <property type="entry name" value="(Trans)glycosidases"/>
    <property type="match status" value="1"/>
</dbReference>
<dbReference type="InterPro" id="IPR017853">
    <property type="entry name" value="GH"/>
</dbReference>